<protein>
    <recommendedName>
        <fullName evidence="3">AB hydrolase-1 domain-containing protein</fullName>
    </recommendedName>
</protein>
<comment type="caution">
    <text evidence="1">The sequence shown here is derived from an EMBL/GenBank/DDBJ whole genome shotgun (WGS) entry which is preliminary data.</text>
</comment>
<reference evidence="1" key="1">
    <citation type="submission" date="2019-07" db="EMBL/GenBank/DDBJ databases">
        <authorList>
            <person name="Dittberner H."/>
        </authorList>
    </citation>
    <scope>NUCLEOTIDE SEQUENCE [LARGE SCALE GENOMIC DNA]</scope>
</reference>
<dbReference type="EMBL" id="CABITT030000006">
    <property type="protein sequence ID" value="VVB08799.1"/>
    <property type="molecule type" value="Genomic_DNA"/>
</dbReference>
<organism evidence="1 2">
    <name type="scientific">Arabis nemorensis</name>
    <dbReference type="NCBI Taxonomy" id="586526"/>
    <lineage>
        <taxon>Eukaryota</taxon>
        <taxon>Viridiplantae</taxon>
        <taxon>Streptophyta</taxon>
        <taxon>Embryophyta</taxon>
        <taxon>Tracheophyta</taxon>
        <taxon>Spermatophyta</taxon>
        <taxon>Magnoliopsida</taxon>
        <taxon>eudicotyledons</taxon>
        <taxon>Gunneridae</taxon>
        <taxon>Pentapetalae</taxon>
        <taxon>rosids</taxon>
        <taxon>malvids</taxon>
        <taxon>Brassicales</taxon>
        <taxon>Brassicaceae</taxon>
        <taxon>Arabideae</taxon>
        <taxon>Arabis</taxon>
    </lineage>
</organism>
<dbReference type="OrthoDB" id="408373at2759"/>
<name>A0A565C5B5_9BRAS</name>
<evidence type="ECO:0000313" key="1">
    <source>
        <dbReference type="EMBL" id="VVB08799.1"/>
    </source>
</evidence>
<dbReference type="GO" id="GO:0080031">
    <property type="term" value="F:methyl salicylate esterase activity"/>
    <property type="evidence" value="ECO:0007669"/>
    <property type="project" value="TreeGrafter"/>
</dbReference>
<dbReference type="GO" id="GO:0080030">
    <property type="term" value="F:methyl indole-3-acetate esterase activity"/>
    <property type="evidence" value="ECO:0007669"/>
    <property type="project" value="TreeGrafter"/>
</dbReference>
<dbReference type="Gene3D" id="3.40.50.1820">
    <property type="entry name" value="alpha/beta hydrolase"/>
    <property type="match status" value="1"/>
</dbReference>
<dbReference type="PANTHER" id="PTHR10992">
    <property type="entry name" value="METHYLESTERASE FAMILY MEMBER"/>
    <property type="match status" value="1"/>
</dbReference>
<dbReference type="GO" id="GO:0009694">
    <property type="term" value="P:jasmonic acid metabolic process"/>
    <property type="evidence" value="ECO:0007669"/>
    <property type="project" value="TreeGrafter"/>
</dbReference>
<dbReference type="Proteomes" id="UP000489600">
    <property type="component" value="Unassembled WGS sequence"/>
</dbReference>
<dbReference type="InterPro" id="IPR045889">
    <property type="entry name" value="MES/HNL"/>
</dbReference>
<dbReference type="AlphaFoldDB" id="A0A565C5B5"/>
<evidence type="ECO:0000313" key="2">
    <source>
        <dbReference type="Proteomes" id="UP000489600"/>
    </source>
</evidence>
<sequence length="105" mass="12105">MKHSLYQLSPIEDLELGLLLKRSGSLFVTNLSKIENFTDEGYGSVPRAYIVCKEDKIIPEEHQQWMIDNNPANLVIEMEETDHMPMFCKPQLLSNHLLEIADKFA</sequence>
<dbReference type="SUPFAM" id="SSF53474">
    <property type="entry name" value="alpha/beta-Hydrolases"/>
    <property type="match status" value="1"/>
</dbReference>
<dbReference type="GO" id="GO:0080032">
    <property type="term" value="F:methyl jasmonate esterase activity"/>
    <property type="evidence" value="ECO:0007669"/>
    <property type="project" value="TreeGrafter"/>
</dbReference>
<proteinExistence type="predicted"/>
<dbReference type="GO" id="GO:0009696">
    <property type="term" value="P:salicylic acid metabolic process"/>
    <property type="evidence" value="ECO:0007669"/>
    <property type="project" value="TreeGrafter"/>
</dbReference>
<accession>A0A565C5B5</accession>
<evidence type="ECO:0008006" key="3">
    <source>
        <dbReference type="Google" id="ProtNLM"/>
    </source>
</evidence>
<dbReference type="InterPro" id="IPR029058">
    <property type="entry name" value="AB_hydrolase_fold"/>
</dbReference>
<keyword evidence="2" id="KW-1185">Reference proteome</keyword>
<gene>
    <name evidence="1" type="ORF">ANE_LOCUS19243</name>
</gene>
<dbReference type="PANTHER" id="PTHR10992:SF1081">
    <property type="entry name" value="METHYLESTERASE 2-RELATED"/>
    <property type="match status" value="1"/>
</dbReference>